<evidence type="ECO:0000313" key="1">
    <source>
        <dbReference type="EMBL" id="KAJ0113205.1"/>
    </source>
</evidence>
<protein>
    <submittedName>
        <fullName evidence="1">Uncharacterized protein</fullName>
    </submittedName>
</protein>
<dbReference type="EMBL" id="CM047897">
    <property type="protein sequence ID" value="KAJ0113205.1"/>
    <property type="molecule type" value="Genomic_DNA"/>
</dbReference>
<keyword evidence="2" id="KW-1185">Reference proteome</keyword>
<reference evidence="2" key="1">
    <citation type="journal article" date="2023" name="G3 (Bethesda)">
        <title>Genome assembly and association tests identify interacting loci associated with vigor, precocity, and sex in interspecific pistachio rootstocks.</title>
        <authorList>
            <person name="Palmer W."/>
            <person name="Jacygrad E."/>
            <person name="Sagayaradj S."/>
            <person name="Cavanaugh K."/>
            <person name="Han R."/>
            <person name="Bertier L."/>
            <person name="Beede B."/>
            <person name="Kafkas S."/>
            <person name="Golino D."/>
            <person name="Preece J."/>
            <person name="Michelmore R."/>
        </authorList>
    </citation>
    <scope>NUCLEOTIDE SEQUENCE [LARGE SCALE GENOMIC DNA]</scope>
</reference>
<name>A0ACC1CCE0_9ROSI</name>
<sequence length="466" mass="53145">MRIRNASTIAFPIQVESTIFSPTERALLQSSHSFPPNSSTERMTIRLKFSKTEALSLDKFIKAQKNLSQTPPILWSKPQITDTDNQHVNHPILQELESCTRIKDFHQIHAQLVVSGLSQDSFVASRVLKKLCTSLSSVSLAVVFFDCLEEPDAFMCNTIMKSFLSLNDPSGALRFYHEKMLPKCVEHNHYTFPLLGKICAEVRSLREGKKTHARAVKFGFELDLFVRNSLIHMYSVSGEIWDARRLFDNGSVWDLVSWNSMIDGYVKNGEVGCARQLFDLLPNKDIFTWNSMISGYVDIGDMVTAKWLFDMMPFRDIVSWNCMIDGYAKIGNVTLARDSFDSMAMRNVVSWNIMLALYVRCKDYNECLRLFDRMIEGGEARPNKASLRTVNNTKTPLPLQEGYKLSGVFKIGSRNLRALQHRAIVCLLKSCAPITETNLKHICNQLPKRLARVSMQNLLDTPQHWV</sequence>
<organism evidence="1 2">
    <name type="scientific">Pistacia atlantica</name>
    <dbReference type="NCBI Taxonomy" id="434234"/>
    <lineage>
        <taxon>Eukaryota</taxon>
        <taxon>Viridiplantae</taxon>
        <taxon>Streptophyta</taxon>
        <taxon>Embryophyta</taxon>
        <taxon>Tracheophyta</taxon>
        <taxon>Spermatophyta</taxon>
        <taxon>Magnoliopsida</taxon>
        <taxon>eudicotyledons</taxon>
        <taxon>Gunneridae</taxon>
        <taxon>Pentapetalae</taxon>
        <taxon>rosids</taxon>
        <taxon>malvids</taxon>
        <taxon>Sapindales</taxon>
        <taxon>Anacardiaceae</taxon>
        <taxon>Pistacia</taxon>
    </lineage>
</organism>
<proteinExistence type="predicted"/>
<comment type="caution">
    <text evidence="1">The sequence shown here is derived from an EMBL/GenBank/DDBJ whole genome shotgun (WGS) entry which is preliminary data.</text>
</comment>
<dbReference type="Proteomes" id="UP001164250">
    <property type="component" value="Chromosome 1"/>
</dbReference>
<gene>
    <name evidence="1" type="ORF">Patl1_01196</name>
</gene>
<accession>A0ACC1CCE0</accession>
<evidence type="ECO:0000313" key="2">
    <source>
        <dbReference type="Proteomes" id="UP001164250"/>
    </source>
</evidence>